<dbReference type="EMBL" id="JAVFHQ010000060">
    <property type="protein sequence ID" value="KAK4540869.1"/>
    <property type="molecule type" value="Genomic_DNA"/>
</dbReference>
<feature type="compositionally biased region" description="Pro residues" evidence="1">
    <location>
        <begin position="277"/>
        <end position="286"/>
    </location>
</feature>
<accession>A0AAV9J7K0</accession>
<organism evidence="2 3">
    <name type="scientific">Oleoguttula mirabilis</name>
    <dbReference type="NCBI Taxonomy" id="1507867"/>
    <lineage>
        <taxon>Eukaryota</taxon>
        <taxon>Fungi</taxon>
        <taxon>Dikarya</taxon>
        <taxon>Ascomycota</taxon>
        <taxon>Pezizomycotina</taxon>
        <taxon>Dothideomycetes</taxon>
        <taxon>Dothideomycetidae</taxon>
        <taxon>Mycosphaerellales</taxon>
        <taxon>Teratosphaeriaceae</taxon>
        <taxon>Oleoguttula</taxon>
    </lineage>
</organism>
<feature type="compositionally biased region" description="Polar residues" evidence="1">
    <location>
        <begin position="175"/>
        <end position="184"/>
    </location>
</feature>
<gene>
    <name evidence="2" type="ORF">LTR36_008811</name>
</gene>
<protein>
    <submittedName>
        <fullName evidence="2">Uncharacterized protein</fullName>
    </submittedName>
</protein>
<feature type="region of interest" description="Disordered" evidence="1">
    <location>
        <begin position="269"/>
        <end position="298"/>
    </location>
</feature>
<evidence type="ECO:0000313" key="3">
    <source>
        <dbReference type="Proteomes" id="UP001324427"/>
    </source>
</evidence>
<reference evidence="2 3" key="1">
    <citation type="submission" date="2021-11" db="EMBL/GenBank/DDBJ databases">
        <title>Black yeast isolated from Biological Soil Crust.</title>
        <authorList>
            <person name="Kurbessoian T."/>
        </authorList>
    </citation>
    <scope>NUCLEOTIDE SEQUENCE [LARGE SCALE GENOMIC DNA]</scope>
    <source>
        <strain evidence="2 3">CCFEE 5522</strain>
    </source>
</reference>
<evidence type="ECO:0000313" key="2">
    <source>
        <dbReference type="EMBL" id="KAK4540869.1"/>
    </source>
</evidence>
<sequence length="594" mass="65562">MSVIGEVVGIVACVAGVISAYRDGGAIIQKIKVKRAAKRAPPPPRLLEESIDQAPEEIEREEKRGIQRFGKAFEDGDHIAVIALQQITIQLQGSLLVKLRVATLDDDAVTDLSSLVDAADIGRDRTIGALLELRQRLLQAAHIDELQSPSFGVPTRRISDSKVRQAPARELPSPTLLSIRSSQEPARTPVSPPLPSPASAPPKHHRTWTRDYAGSREASASEEDAASGADTPQNHSHRKRHSSLLGFFRHHRSHSGSGDQLPRAVAEGIRNTSSPPTGVPFRPPAPYDAREQHPGAQPQDPKFIYQEWEDDPAQIWGAKPQEQERRDTVASMSVPPEGPSSPASTMRSQSSVALSMRPASLARSNTSTPIPTPTSENDYLGFCKTAWKLQNGDRKAMQKCKEFNDGWSQSNVYYLACAHSKCAFAGHIALDTIWDKVWSVADQGMKFRWSFLAKSHVAQSKVRDHQYAYQCMFCVFQGEKSPVYFGTDTYLEHVQIHRSQPLGEVMLYKTKCIADHVAEDDEEFDINLFPLSSRDVGAGRRQSEVLSDELMGLDGQEPKTSTDAQDAIVGANEPWNAGLSDFHWSGELERAELE</sequence>
<feature type="compositionally biased region" description="Pro residues" evidence="1">
    <location>
        <begin position="190"/>
        <end position="200"/>
    </location>
</feature>
<evidence type="ECO:0000256" key="1">
    <source>
        <dbReference type="SAM" id="MobiDB-lite"/>
    </source>
</evidence>
<feature type="region of interest" description="Disordered" evidence="1">
    <location>
        <begin position="150"/>
        <end position="240"/>
    </location>
</feature>
<feature type="compositionally biased region" description="Polar residues" evidence="1">
    <location>
        <begin position="341"/>
        <end position="353"/>
    </location>
</feature>
<name>A0AAV9J7K0_9PEZI</name>
<comment type="caution">
    <text evidence="2">The sequence shown here is derived from an EMBL/GenBank/DDBJ whole genome shotgun (WGS) entry which is preliminary data.</text>
</comment>
<feature type="region of interest" description="Disordered" evidence="1">
    <location>
        <begin position="318"/>
        <end position="371"/>
    </location>
</feature>
<proteinExistence type="predicted"/>
<dbReference type="Proteomes" id="UP001324427">
    <property type="component" value="Unassembled WGS sequence"/>
</dbReference>
<dbReference type="AlphaFoldDB" id="A0AAV9J7K0"/>
<keyword evidence="3" id="KW-1185">Reference proteome</keyword>